<sequence>MPAARRRSELEQDLKSVLDELDVFQSKVETSDNSDQANAKLEEDLQKILLNLDDFQMKIEEADEDDIGALKDLLGELQDKLMLGEEMEDIHQPPSAPTSNSTSNNKHKHKKNRARKGATPEAHLELYMQRRARKGTHDLPQAILLQKVIERKQQNQPKSWFHDFLSGKQEPIESRRAGLFPCQKVSLCQEEPASSKSTLKASNSKLKETIVRLEATIAQMDLSYRSDINAHQEVIQKLQSENMKLHEKVYSLKQKQQELVRRDSDASAYEDIVNQLQKENVQLHYKVELLMSQQEEDGDIPPGYLSSSLEDSYSESLFLQEMTSHQPISSSLLKQREASKVASSTSGGGLPFSIVRMH</sequence>
<dbReference type="EMBL" id="CAKOGP040001981">
    <property type="protein sequence ID" value="CAJ1959171.1"/>
    <property type="molecule type" value="Genomic_DNA"/>
</dbReference>
<feature type="region of interest" description="Disordered" evidence="2">
    <location>
        <begin position="89"/>
        <end position="122"/>
    </location>
</feature>
<protein>
    <submittedName>
        <fullName evidence="3">Uncharacterized protein</fullName>
    </submittedName>
</protein>
<feature type="compositionally biased region" description="Basic residues" evidence="2">
    <location>
        <begin position="105"/>
        <end position="116"/>
    </location>
</feature>
<gene>
    <name evidence="3" type="ORF">CYCCA115_LOCUS17594</name>
</gene>
<reference evidence="3" key="1">
    <citation type="submission" date="2023-08" db="EMBL/GenBank/DDBJ databases">
        <authorList>
            <person name="Audoor S."/>
            <person name="Bilcke G."/>
        </authorList>
    </citation>
    <scope>NUCLEOTIDE SEQUENCE</scope>
</reference>
<organism evidence="3 4">
    <name type="scientific">Cylindrotheca closterium</name>
    <dbReference type="NCBI Taxonomy" id="2856"/>
    <lineage>
        <taxon>Eukaryota</taxon>
        <taxon>Sar</taxon>
        <taxon>Stramenopiles</taxon>
        <taxon>Ochrophyta</taxon>
        <taxon>Bacillariophyta</taxon>
        <taxon>Bacillariophyceae</taxon>
        <taxon>Bacillariophycidae</taxon>
        <taxon>Bacillariales</taxon>
        <taxon>Bacillariaceae</taxon>
        <taxon>Cylindrotheca</taxon>
    </lineage>
</organism>
<keyword evidence="1" id="KW-0175">Coiled coil</keyword>
<evidence type="ECO:0000313" key="4">
    <source>
        <dbReference type="Proteomes" id="UP001295423"/>
    </source>
</evidence>
<proteinExistence type="predicted"/>
<feature type="coiled-coil region" evidence="1">
    <location>
        <begin position="196"/>
        <end position="255"/>
    </location>
</feature>
<evidence type="ECO:0000256" key="1">
    <source>
        <dbReference type="SAM" id="Coils"/>
    </source>
</evidence>
<dbReference type="Proteomes" id="UP001295423">
    <property type="component" value="Unassembled WGS sequence"/>
</dbReference>
<evidence type="ECO:0000313" key="3">
    <source>
        <dbReference type="EMBL" id="CAJ1959171.1"/>
    </source>
</evidence>
<name>A0AAD2G3T9_9STRA</name>
<feature type="coiled-coil region" evidence="1">
    <location>
        <begin position="7"/>
        <end position="65"/>
    </location>
</feature>
<comment type="caution">
    <text evidence="3">The sequence shown here is derived from an EMBL/GenBank/DDBJ whole genome shotgun (WGS) entry which is preliminary data.</text>
</comment>
<accession>A0AAD2G3T9</accession>
<dbReference type="AlphaFoldDB" id="A0AAD2G3T9"/>
<keyword evidence="4" id="KW-1185">Reference proteome</keyword>
<evidence type="ECO:0000256" key="2">
    <source>
        <dbReference type="SAM" id="MobiDB-lite"/>
    </source>
</evidence>